<dbReference type="AlphaFoldDB" id="A0A517VEM2"/>
<evidence type="ECO:0000259" key="1">
    <source>
        <dbReference type="Pfam" id="PF01869"/>
    </source>
</evidence>
<gene>
    <name evidence="2" type="primary">gspK</name>
    <name evidence="2" type="ORF">Pan161_31020</name>
</gene>
<dbReference type="InterPro" id="IPR052519">
    <property type="entry name" value="Euk-type_GlcNAc_Kinase"/>
</dbReference>
<dbReference type="RefSeq" id="WP_145228340.1">
    <property type="nucleotide sequence ID" value="NZ_CP036343.1"/>
</dbReference>
<proteinExistence type="predicted"/>
<dbReference type="EMBL" id="CP036343">
    <property type="protein sequence ID" value="QDT91445.1"/>
    <property type="molecule type" value="Genomic_DNA"/>
</dbReference>
<evidence type="ECO:0000313" key="3">
    <source>
        <dbReference type="Proteomes" id="UP000316855"/>
    </source>
</evidence>
<dbReference type="SUPFAM" id="SSF53067">
    <property type="entry name" value="Actin-like ATPase domain"/>
    <property type="match status" value="2"/>
</dbReference>
<keyword evidence="2" id="KW-0418">Kinase</keyword>
<dbReference type="InterPro" id="IPR043129">
    <property type="entry name" value="ATPase_NBD"/>
</dbReference>
<dbReference type="Pfam" id="PF01869">
    <property type="entry name" value="BcrAD_BadFG"/>
    <property type="match status" value="1"/>
</dbReference>
<keyword evidence="3" id="KW-1185">Reference proteome</keyword>
<sequence length="317" mass="33460">MNLQSKQLVLGIDGGGSTTRAALAVVAETFEFHVAGRGTAGASNFNSSVWEVATEQVQLAIQRAFESAGTEPHRVAAVCLGMSGAGRTAEQQAWMRWAKESGVAEQASVVTDAETVLAAGTPEGRGVALIAGTGSLAFGTNAAGQVARAGGWGYLLGDEGSGYQITLAALRGIARAVDGRGPDTRLQPAFLEALDLNDPRALIGWLYHTERERSEIAGLSHLVFEAAEQGDALARTILQQAIFELRDLVQSVVSQLSFSSSDYALALTGGVLLHQRDFRVSLLERLREQELQPTTIECVDDASLGAVRLAIKGLQAE</sequence>
<dbReference type="CDD" id="cd24007">
    <property type="entry name" value="ASKHA_NBD_eukNAGK-like"/>
    <property type="match status" value="1"/>
</dbReference>
<accession>A0A517VEM2</accession>
<protein>
    <submittedName>
        <fullName evidence="2">Glucosamine kinase GspK</fullName>
        <ecNumber evidence="2">2.7.1.8</ecNumber>
    </submittedName>
</protein>
<dbReference type="EC" id="2.7.1.8" evidence="2"/>
<dbReference type="GO" id="GO:0047931">
    <property type="term" value="F:glucosamine kinase activity"/>
    <property type="evidence" value="ECO:0007669"/>
    <property type="project" value="UniProtKB-EC"/>
</dbReference>
<dbReference type="PANTHER" id="PTHR43190:SF3">
    <property type="entry name" value="N-ACETYL-D-GLUCOSAMINE KINASE"/>
    <property type="match status" value="1"/>
</dbReference>
<dbReference type="PANTHER" id="PTHR43190">
    <property type="entry name" value="N-ACETYL-D-GLUCOSAMINE KINASE"/>
    <property type="match status" value="1"/>
</dbReference>
<organism evidence="2 3">
    <name type="scientific">Gimesia algae</name>
    <dbReference type="NCBI Taxonomy" id="2527971"/>
    <lineage>
        <taxon>Bacteria</taxon>
        <taxon>Pseudomonadati</taxon>
        <taxon>Planctomycetota</taxon>
        <taxon>Planctomycetia</taxon>
        <taxon>Planctomycetales</taxon>
        <taxon>Planctomycetaceae</taxon>
        <taxon>Gimesia</taxon>
    </lineage>
</organism>
<dbReference type="Gene3D" id="3.30.420.40">
    <property type="match status" value="2"/>
</dbReference>
<feature type="domain" description="ATPase BadF/BadG/BcrA/BcrD type" evidence="1">
    <location>
        <begin position="10"/>
        <end position="279"/>
    </location>
</feature>
<dbReference type="InterPro" id="IPR002731">
    <property type="entry name" value="ATPase_BadF"/>
</dbReference>
<reference evidence="2 3" key="1">
    <citation type="submission" date="2019-02" db="EMBL/GenBank/DDBJ databases">
        <title>Deep-cultivation of Planctomycetes and their phenomic and genomic characterization uncovers novel biology.</title>
        <authorList>
            <person name="Wiegand S."/>
            <person name="Jogler M."/>
            <person name="Boedeker C."/>
            <person name="Pinto D."/>
            <person name="Vollmers J."/>
            <person name="Rivas-Marin E."/>
            <person name="Kohn T."/>
            <person name="Peeters S.H."/>
            <person name="Heuer A."/>
            <person name="Rast P."/>
            <person name="Oberbeckmann S."/>
            <person name="Bunk B."/>
            <person name="Jeske O."/>
            <person name="Meyerdierks A."/>
            <person name="Storesund J.E."/>
            <person name="Kallscheuer N."/>
            <person name="Luecker S."/>
            <person name="Lage O.M."/>
            <person name="Pohl T."/>
            <person name="Merkel B.J."/>
            <person name="Hornburger P."/>
            <person name="Mueller R.-W."/>
            <person name="Bruemmer F."/>
            <person name="Labrenz M."/>
            <person name="Spormann A.M."/>
            <person name="Op den Camp H."/>
            <person name="Overmann J."/>
            <person name="Amann R."/>
            <person name="Jetten M.S.M."/>
            <person name="Mascher T."/>
            <person name="Medema M.H."/>
            <person name="Devos D.P."/>
            <person name="Kaster A.-K."/>
            <person name="Ovreas L."/>
            <person name="Rohde M."/>
            <person name="Galperin M.Y."/>
            <person name="Jogler C."/>
        </authorList>
    </citation>
    <scope>NUCLEOTIDE SEQUENCE [LARGE SCALE GENOMIC DNA]</scope>
    <source>
        <strain evidence="2 3">Pan161</strain>
    </source>
</reference>
<evidence type="ECO:0000313" key="2">
    <source>
        <dbReference type="EMBL" id="QDT91445.1"/>
    </source>
</evidence>
<keyword evidence="2" id="KW-0808">Transferase</keyword>
<name>A0A517VEM2_9PLAN</name>
<dbReference type="OrthoDB" id="9772633at2"/>
<dbReference type="KEGG" id="gax:Pan161_31020"/>
<dbReference type="Proteomes" id="UP000316855">
    <property type="component" value="Chromosome"/>
</dbReference>